<sequence length="192" mass="21244">MREEERNMVMDFMKKPIAAAIRTEKDFSKALRSDVDMVFLLHSNIMTVNQCVKEIHSAGKKAFIHVDFAEGIGKDRAGLEFLAKQGVDGVLTTRTNIVKLAKEFDLITVQRFFMVDSHSVGTSVESIKISKPDIIEIMPGIITKKIREFSEKVDMPIIAGGIVETMEEVRAALAAGATVVSTGEAQLWTTKV</sequence>
<gene>
    <name evidence="1" type="ORF">D0435_12540</name>
</gene>
<organism evidence="1 2">
    <name type="scientific">Anaerotruncus colihominis</name>
    <dbReference type="NCBI Taxonomy" id="169435"/>
    <lineage>
        <taxon>Bacteria</taxon>
        <taxon>Bacillati</taxon>
        <taxon>Bacillota</taxon>
        <taxon>Clostridia</taxon>
        <taxon>Eubacteriales</taxon>
        <taxon>Oscillospiraceae</taxon>
        <taxon>Anaerotruncus</taxon>
    </lineage>
</organism>
<dbReference type="Gene3D" id="3.20.20.70">
    <property type="entry name" value="Aldolase class I"/>
    <property type="match status" value="1"/>
</dbReference>
<keyword evidence="2" id="KW-1185">Reference proteome</keyword>
<dbReference type="PIRSF" id="PIRSF016897">
    <property type="entry name" value="GlpP"/>
    <property type="match status" value="1"/>
</dbReference>
<dbReference type="SUPFAM" id="SSF110391">
    <property type="entry name" value="GlpP-like"/>
    <property type="match status" value="1"/>
</dbReference>
<comment type="caution">
    <text evidence="1">The sequence shown here is derived from an EMBL/GenBank/DDBJ whole genome shotgun (WGS) entry which is preliminary data.</text>
</comment>
<dbReference type="RefSeq" id="WP_160202765.1">
    <property type="nucleotide sequence ID" value="NZ_QXWK01000025.1"/>
</dbReference>
<accession>A0A845QP40</accession>
<dbReference type="EMBL" id="QXWK01000025">
    <property type="protein sequence ID" value="NBH62477.1"/>
    <property type="molecule type" value="Genomic_DNA"/>
</dbReference>
<dbReference type="Proteomes" id="UP000446866">
    <property type="component" value="Unassembled WGS sequence"/>
</dbReference>
<evidence type="ECO:0000313" key="1">
    <source>
        <dbReference type="EMBL" id="NBH62477.1"/>
    </source>
</evidence>
<dbReference type="InterPro" id="IPR006699">
    <property type="entry name" value="GlpP"/>
</dbReference>
<dbReference type="InterPro" id="IPR013785">
    <property type="entry name" value="Aldolase_TIM"/>
</dbReference>
<dbReference type="PANTHER" id="PTHR35787">
    <property type="entry name" value="GLYCEROL UPTAKE OPERON ANTITERMINATOR REGULATORY PROTEIN"/>
    <property type="match status" value="1"/>
</dbReference>
<dbReference type="GO" id="GO:0006071">
    <property type="term" value="P:glycerol metabolic process"/>
    <property type="evidence" value="ECO:0007669"/>
    <property type="project" value="InterPro"/>
</dbReference>
<dbReference type="AlphaFoldDB" id="A0A845QP40"/>
<dbReference type="PANTHER" id="PTHR35787:SF1">
    <property type="entry name" value="GLYCEROL UPTAKE OPERON ANTITERMINATOR REGULATORY PROTEIN"/>
    <property type="match status" value="1"/>
</dbReference>
<dbReference type="GO" id="GO:0006355">
    <property type="term" value="P:regulation of DNA-templated transcription"/>
    <property type="evidence" value="ECO:0007669"/>
    <property type="project" value="InterPro"/>
</dbReference>
<protein>
    <submittedName>
        <fullName evidence="1">Glycerol-3-phosphate responsive antiterminator</fullName>
    </submittedName>
</protein>
<dbReference type="Pfam" id="PF04309">
    <property type="entry name" value="G3P_antiterm"/>
    <property type="match status" value="1"/>
</dbReference>
<reference evidence="1 2" key="1">
    <citation type="submission" date="2018-08" db="EMBL/GenBank/DDBJ databases">
        <title>Murine metabolic-syndrome-specific gut microbial biobank.</title>
        <authorList>
            <person name="Liu C."/>
        </authorList>
    </citation>
    <scope>NUCLEOTIDE SEQUENCE [LARGE SCALE GENOMIC DNA]</scope>
    <source>
        <strain evidence="1 2">28</strain>
    </source>
</reference>
<proteinExistence type="predicted"/>
<name>A0A845QP40_9FIRM</name>
<evidence type="ECO:0000313" key="2">
    <source>
        <dbReference type="Proteomes" id="UP000446866"/>
    </source>
</evidence>